<feature type="region of interest" description="Disordered" evidence="1">
    <location>
        <begin position="159"/>
        <end position="188"/>
    </location>
</feature>
<reference evidence="2" key="1">
    <citation type="submission" date="2023-07" db="EMBL/GenBank/DDBJ databases">
        <title>Chromosome-level genome assembly of Artemia franciscana.</title>
        <authorList>
            <person name="Jo E."/>
        </authorList>
    </citation>
    <scope>NUCLEOTIDE SEQUENCE</scope>
    <source>
        <tissue evidence="2">Whole body</tissue>
    </source>
</reference>
<evidence type="ECO:0000313" key="2">
    <source>
        <dbReference type="EMBL" id="KAK2726983.1"/>
    </source>
</evidence>
<sequence length="331" mass="37013">MTSSTRSQMGVYLLGSTVTVLNRSELPSIHMALGLFLHNHPEKRETIRQSLTSTIKEIATFWYKARIPTRDVQNCQTKQEKLFEGWCLLKKNKGRQSVKQQSREAEFLCKLDNLFDIAHANTMNIMKIKEDKQFLQAQREKGREKGQNDSKMMDMILSSSSDEEDTDNSDDDTVSCKAGPTQENRQRGRKVVITPQLTATLDRTKISDRKAMFVISETVKSLGHNITDLALNRNVPLVVYWNVKLTAGLTSKEQVDRLPVIVSGKGVSQLLTVAKLTSDTGEAQASAVYPAIGDWCITENIRAICFDTTSSNTGRLAGACILLKQKIGKEL</sequence>
<accession>A0AA88ID03</accession>
<evidence type="ECO:0000313" key="3">
    <source>
        <dbReference type="Proteomes" id="UP001187531"/>
    </source>
</evidence>
<keyword evidence="3" id="KW-1185">Reference proteome</keyword>
<protein>
    <submittedName>
        <fullName evidence="2">Uncharacterized protein</fullName>
    </submittedName>
</protein>
<feature type="compositionally biased region" description="Acidic residues" evidence="1">
    <location>
        <begin position="161"/>
        <end position="173"/>
    </location>
</feature>
<dbReference type="EMBL" id="JAVRJZ010000001">
    <property type="protein sequence ID" value="KAK2726983.1"/>
    <property type="molecule type" value="Genomic_DNA"/>
</dbReference>
<gene>
    <name evidence="2" type="ORF">QYM36_007728</name>
</gene>
<dbReference type="Proteomes" id="UP001187531">
    <property type="component" value="Unassembled WGS sequence"/>
</dbReference>
<comment type="caution">
    <text evidence="2">The sequence shown here is derived from an EMBL/GenBank/DDBJ whole genome shotgun (WGS) entry which is preliminary data.</text>
</comment>
<organism evidence="2 3">
    <name type="scientific">Artemia franciscana</name>
    <name type="common">Brine shrimp</name>
    <name type="synonym">Artemia sanfranciscana</name>
    <dbReference type="NCBI Taxonomy" id="6661"/>
    <lineage>
        <taxon>Eukaryota</taxon>
        <taxon>Metazoa</taxon>
        <taxon>Ecdysozoa</taxon>
        <taxon>Arthropoda</taxon>
        <taxon>Crustacea</taxon>
        <taxon>Branchiopoda</taxon>
        <taxon>Anostraca</taxon>
        <taxon>Artemiidae</taxon>
        <taxon>Artemia</taxon>
    </lineage>
</organism>
<proteinExistence type="predicted"/>
<name>A0AA88ID03_ARTSF</name>
<evidence type="ECO:0000256" key="1">
    <source>
        <dbReference type="SAM" id="MobiDB-lite"/>
    </source>
</evidence>
<dbReference type="AlphaFoldDB" id="A0AA88ID03"/>